<dbReference type="Pfam" id="PF01274">
    <property type="entry name" value="MS_TIM-barrel"/>
    <property type="match status" value="1"/>
</dbReference>
<dbReference type="InterPro" id="IPR001465">
    <property type="entry name" value="Malate_synthase_TIM"/>
</dbReference>
<dbReference type="Pfam" id="PF20656">
    <property type="entry name" value="MS_N"/>
    <property type="match status" value="1"/>
</dbReference>
<dbReference type="CDD" id="cd00727">
    <property type="entry name" value="malate_synt_A"/>
    <property type="match status" value="1"/>
</dbReference>
<evidence type="ECO:0000256" key="4">
    <source>
        <dbReference type="ARBA" id="ARBA00022435"/>
    </source>
</evidence>
<dbReference type="GO" id="GO:0005737">
    <property type="term" value="C:cytoplasm"/>
    <property type="evidence" value="ECO:0007669"/>
    <property type="project" value="TreeGrafter"/>
</dbReference>
<keyword evidence="4 9" id="KW-0329">Glyoxylate bypass</keyword>
<evidence type="ECO:0000313" key="14">
    <source>
        <dbReference type="Proteomes" id="UP000075714"/>
    </source>
</evidence>
<dbReference type="InterPro" id="IPR006252">
    <property type="entry name" value="Malate_synthA"/>
</dbReference>
<keyword evidence="5 9" id="KW-0816">Tricarboxylic acid cycle</keyword>
<evidence type="ECO:0000259" key="10">
    <source>
        <dbReference type="Pfam" id="PF01274"/>
    </source>
</evidence>
<feature type="active site" description="Proton donor" evidence="8">
    <location>
        <position position="453"/>
    </location>
</feature>
<comment type="similarity">
    <text evidence="2 9">Belongs to the malate synthase family.</text>
</comment>
<feature type="domain" description="Malate synthase C-terminal" evidence="12">
    <location>
        <begin position="419"/>
        <end position="538"/>
    </location>
</feature>
<dbReference type="Proteomes" id="UP000075714">
    <property type="component" value="Unassembled WGS sequence"/>
</dbReference>
<dbReference type="InterPro" id="IPR048355">
    <property type="entry name" value="MS_C"/>
</dbReference>
<dbReference type="Pfam" id="PF20659">
    <property type="entry name" value="MS_C"/>
    <property type="match status" value="1"/>
</dbReference>
<feature type="domain" description="Malate synthase TIM barrel" evidence="10">
    <location>
        <begin position="163"/>
        <end position="407"/>
    </location>
</feature>
<evidence type="ECO:0000256" key="3">
    <source>
        <dbReference type="ARBA" id="ARBA00012636"/>
    </source>
</evidence>
<evidence type="ECO:0000256" key="6">
    <source>
        <dbReference type="ARBA" id="ARBA00022679"/>
    </source>
</evidence>
<dbReference type="GO" id="GO:0004474">
    <property type="term" value="F:malate synthase activity"/>
    <property type="evidence" value="ECO:0007669"/>
    <property type="project" value="UniProtKB-EC"/>
</dbReference>
<evidence type="ECO:0000256" key="1">
    <source>
        <dbReference type="ARBA" id="ARBA00004757"/>
    </source>
</evidence>
<comment type="catalytic activity">
    <reaction evidence="7 9">
        <text>glyoxylate + acetyl-CoA + H2O = (S)-malate + CoA + H(+)</text>
        <dbReference type="Rhea" id="RHEA:18181"/>
        <dbReference type="ChEBI" id="CHEBI:15377"/>
        <dbReference type="ChEBI" id="CHEBI:15378"/>
        <dbReference type="ChEBI" id="CHEBI:15589"/>
        <dbReference type="ChEBI" id="CHEBI:36655"/>
        <dbReference type="ChEBI" id="CHEBI:57287"/>
        <dbReference type="ChEBI" id="CHEBI:57288"/>
        <dbReference type="EC" id="2.3.3.9"/>
    </reaction>
</comment>
<keyword evidence="14" id="KW-1185">Reference proteome</keyword>
<dbReference type="SUPFAM" id="SSF51645">
    <property type="entry name" value="Malate synthase G"/>
    <property type="match status" value="1"/>
</dbReference>
<dbReference type="InterPro" id="IPR044856">
    <property type="entry name" value="Malate_synth_C_sf"/>
</dbReference>
<dbReference type="Gene3D" id="3.20.20.360">
    <property type="entry name" value="Malate synthase, domain 3"/>
    <property type="match status" value="1"/>
</dbReference>
<evidence type="ECO:0000256" key="2">
    <source>
        <dbReference type="ARBA" id="ARBA00006394"/>
    </source>
</evidence>
<dbReference type="FunFam" id="3.20.20.360:FF:000001">
    <property type="entry name" value="Malate synthase"/>
    <property type="match status" value="1"/>
</dbReference>
<dbReference type="EMBL" id="LSYV01000064">
    <property type="protein sequence ID" value="KXZ44737.1"/>
    <property type="molecule type" value="Genomic_DNA"/>
</dbReference>
<protein>
    <recommendedName>
        <fullName evidence="3 9">Malate synthase</fullName>
        <ecNumber evidence="3 9">2.3.3.9</ecNumber>
    </recommendedName>
</protein>
<dbReference type="PROSITE" id="PS00510">
    <property type="entry name" value="MALATE_SYNTHASE"/>
    <property type="match status" value="1"/>
</dbReference>
<evidence type="ECO:0000259" key="12">
    <source>
        <dbReference type="Pfam" id="PF20659"/>
    </source>
</evidence>
<reference evidence="14" key="1">
    <citation type="journal article" date="2016" name="Nat. Commun.">
        <title>The Gonium pectorale genome demonstrates co-option of cell cycle regulation during the evolution of multicellularity.</title>
        <authorList>
            <person name="Hanschen E.R."/>
            <person name="Marriage T.N."/>
            <person name="Ferris P.J."/>
            <person name="Hamaji T."/>
            <person name="Toyoda A."/>
            <person name="Fujiyama A."/>
            <person name="Neme R."/>
            <person name="Noguchi H."/>
            <person name="Minakuchi Y."/>
            <person name="Suzuki M."/>
            <person name="Kawai-Toyooka H."/>
            <person name="Smith D.R."/>
            <person name="Sparks H."/>
            <person name="Anderson J."/>
            <person name="Bakaric R."/>
            <person name="Luria V."/>
            <person name="Karger A."/>
            <person name="Kirschner M.W."/>
            <person name="Durand P.M."/>
            <person name="Michod R.E."/>
            <person name="Nozaki H."/>
            <person name="Olson B.J."/>
        </authorList>
    </citation>
    <scope>NUCLEOTIDE SEQUENCE [LARGE SCALE GENOMIC DNA]</scope>
    <source>
        <strain evidence="14">NIES-2863</strain>
    </source>
</reference>
<dbReference type="Gene3D" id="1.20.1220.12">
    <property type="entry name" value="Malate synthase, domain III"/>
    <property type="match status" value="1"/>
</dbReference>
<dbReference type="FunFam" id="1.20.1220.12:FF:000001">
    <property type="entry name" value="Malate synthase"/>
    <property type="match status" value="1"/>
</dbReference>
<dbReference type="STRING" id="33097.A0A150G4F3"/>
<dbReference type="EC" id="2.3.3.9" evidence="3 9"/>
<evidence type="ECO:0000256" key="5">
    <source>
        <dbReference type="ARBA" id="ARBA00022532"/>
    </source>
</evidence>
<organism evidence="13 14">
    <name type="scientific">Gonium pectorale</name>
    <name type="common">Green alga</name>
    <dbReference type="NCBI Taxonomy" id="33097"/>
    <lineage>
        <taxon>Eukaryota</taxon>
        <taxon>Viridiplantae</taxon>
        <taxon>Chlorophyta</taxon>
        <taxon>core chlorophytes</taxon>
        <taxon>Chlorophyceae</taxon>
        <taxon>CS clade</taxon>
        <taxon>Chlamydomonadales</taxon>
        <taxon>Volvocaceae</taxon>
        <taxon>Gonium</taxon>
    </lineage>
</organism>
<dbReference type="OrthoDB" id="504432at2759"/>
<evidence type="ECO:0000313" key="13">
    <source>
        <dbReference type="EMBL" id="KXZ44737.1"/>
    </source>
</evidence>
<feature type="active site" description="Proton acceptor" evidence="8">
    <location>
        <position position="167"/>
    </location>
</feature>
<evidence type="ECO:0000256" key="9">
    <source>
        <dbReference type="RuleBase" id="RU000555"/>
    </source>
</evidence>
<dbReference type="GO" id="GO:0006097">
    <property type="term" value="P:glyoxylate cycle"/>
    <property type="evidence" value="ECO:0007669"/>
    <property type="project" value="UniProtKB-UniPathway"/>
</dbReference>
<dbReference type="GO" id="GO:0006099">
    <property type="term" value="P:tricarboxylic acid cycle"/>
    <property type="evidence" value="ECO:0007669"/>
    <property type="project" value="UniProtKB-KW"/>
</dbReference>
<dbReference type="InterPro" id="IPR011076">
    <property type="entry name" value="Malate_synth_sf"/>
</dbReference>
<proteinExistence type="inferred from homology"/>
<name>A0A150G4F3_GONPE</name>
<comment type="pathway">
    <text evidence="1 9">Carbohydrate metabolism; glyoxylate cycle; (S)-malate from isocitrate: step 2/2.</text>
</comment>
<comment type="caution">
    <text evidence="13">The sequence shown here is derived from an EMBL/GenBank/DDBJ whole genome shotgun (WGS) entry which is preliminary data.</text>
</comment>
<dbReference type="InterPro" id="IPR019830">
    <property type="entry name" value="Malate_synthase_CS"/>
</dbReference>
<sequence>MAVRTVPGVAIVGPVSAEHADILTPEAQEFVATLHRVFNPRRKELLKRRDDRQKELDAGRLPDFLPETAAVRASPAWRCAPPAPGLVDRRVEITGPVDRKMVINALNSGATQFMADFEDSHAPTWINNLEGHVNLRDAIRRNISFTGPNGKQYRLRTDGKLATLLVRPRGWHLVESHFMVDGEPCSASMFDFGLFFFHNARATLAVGEGPYFYLPKMESHLEARLWNDIFNTAQDLIRLPRGTIRATVLIETLLAAFEMEEILYELRDHSAGLNCGRWDYIFSFIKKLRNHPQFVLPDRSAVTMTSPFMDAYVRLLIKTCHKRGVHAMGGMAAQIPIKDDPAANAAALAKVRADKEREVTAGHDGTWVAHPDLVKIALEVVNKHMPQPNQLHVRREDVSVRASDLLDVRGGRLLAEGGITERGLRDNLSVGLAYMESWLRGVGCVPIHNLMEDAATAEISRSQIWQWVRHGARTTDGRQVTGPWVTQLLQEELTAVRIKMGEERFARSKYPLAAQLYSGTILGGPYSDFLTTLCYDHIVTKPASRM</sequence>
<dbReference type="InterPro" id="IPR048356">
    <property type="entry name" value="MS_N"/>
</dbReference>
<evidence type="ECO:0000259" key="11">
    <source>
        <dbReference type="Pfam" id="PF20656"/>
    </source>
</evidence>
<dbReference type="PANTHER" id="PTHR42902:SF1">
    <property type="entry name" value="MALATE SYNTHASE 1-RELATED"/>
    <property type="match status" value="1"/>
</dbReference>
<keyword evidence="6 9" id="KW-0808">Transferase</keyword>
<dbReference type="UniPathway" id="UPA00703">
    <property type="reaction ID" value="UER00720"/>
</dbReference>
<dbReference type="PANTHER" id="PTHR42902">
    <property type="entry name" value="MALATE SYNTHASE"/>
    <property type="match status" value="1"/>
</dbReference>
<evidence type="ECO:0000256" key="8">
    <source>
        <dbReference type="PIRSR" id="PIRSR001363-1"/>
    </source>
</evidence>
<dbReference type="PIRSF" id="PIRSF001363">
    <property type="entry name" value="Malate_synth"/>
    <property type="match status" value="1"/>
</dbReference>
<dbReference type="InterPro" id="IPR046363">
    <property type="entry name" value="MS_N_TIM-barrel_dom"/>
</dbReference>
<gene>
    <name evidence="13" type="ORF">GPECTOR_63g62</name>
</gene>
<dbReference type="AlphaFoldDB" id="A0A150G4F3"/>
<accession>A0A150G4F3</accession>
<feature type="domain" description="Malate synthase N-terminal" evidence="11">
    <location>
        <begin position="8"/>
        <end position="69"/>
    </location>
</feature>
<evidence type="ECO:0000256" key="7">
    <source>
        <dbReference type="ARBA" id="ARBA00047918"/>
    </source>
</evidence>
<dbReference type="NCBIfam" id="TIGR01344">
    <property type="entry name" value="malate_syn_A"/>
    <property type="match status" value="1"/>
</dbReference>